<accession>A0A672L7S3</accession>
<dbReference type="InterPro" id="IPR036179">
    <property type="entry name" value="Ig-like_dom_sf"/>
</dbReference>
<dbReference type="AlphaFoldDB" id="A0A672L7S3"/>
<protein>
    <recommendedName>
        <fullName evidence="3">Immunoglobulin subtype domain-containing protein</fullName>
    </recommendedName>
</protein>
<evidence type="ECO:0000313" key="2">
    <source>
        <dbReference type="Proteomes" id="UP000472262"/>
    </source>
</evidence>
<dbReference type="InParanoid" id="A0A672L7S3"/>
<dbReference type="InterPro" id="IPR013783">
    <property type="entry name" value="Ig-like_fold"/>
</dbReference>
<organism evidence="1 2">
    <name type="scientific">Sinocyclocheilus grahami</name>
    <name type="common">Dianchi golden-line fish</name>
    <name type="synonym">Barbus grahami</name>
    <dbReference type="NCBI Taxonomy" id="75366"/>
    <lineage>
        <taxon>Eukaryota</taxon>
        <taxon>Metazoa</taxon>
        <taxon>Chordata</taxon>
        <taxon>Craniata</taxon>
        <taxon>Vertebrata</taxon>
        <taxon>Euteleostomi</taxon>
        <taxon>Actinopterygii</taxon>
        <taxon>Neopterygii</taxon>
        <taxon>Teleostei</taxon>
        <taxon>Ostariophysi</taxon>
        <taxon>Cypriniformes</taxon>
        <taxon>Cyprinidae</taxon>
        <taxon>Cyprininae</taxon>
        <taxon>Sinocyclocheilus</taxon>
    </lineage>
</organism>
<reference evidence="1" key="1">
    <citation type="submission" date="2025-08" db="UniProtKB">
        <authorList>
            <consortium name="Ensembl"/>
        </authorList>
    </citation>
    <scope>IDENTIFICATION</scope>
</reference>
<dbReference type="Ensembl" id="ENSSGRT00000020950.1">
    <property type="protein sequence ID" value="ENSSGRP00000019401.1"/>
    <property type="gene ID" value="ENSSGRG00000011722.1"/>
</dbReference>
<name>A0A672L7S3_SINGR</name>
<keyword evidence="2" id="KW-1185">Reference proteome</keyword>
<dbReference type="Gene3D" id="2.60.40.10">
    <property type="entry name" value="Immunoglobulins"/>
    <property type="match status" value="1"/>
</dbReference>
<sequence>MRVYYNNDQTKLRRQIRTYQLHIHGKVKTDEVSVKVGEEHKLDVLSNANQVVHWTRNKTSWREVWSRSSGAQSDQLTVTDGTLSIKEFTANDAGTYRVLDCEGEILITVTVTGERSSVDILKLLIVSSSSTGDFLLSTVAFVCLIEHLCYSLSVCFERMCIEKS</sequence>
<dbReference type="SUPFAM" id="SSF48726">
    <property type="entry name" value="Immunoglobulin"/>
    <property type="match status" value="1"/>
</dbReference>
<reference evidence="1" key="2">
    <citation type="submission" date="2025-09" db="UniProtKB">
        <authorList>
            <consortium name="Ensembl"/>
        </authorList>
    </citation>
    <scope>IDENTIFICATION</scope>
</reference>
<evidence type="ECO:0000313" key="1">
    <source>
        <dbReference type="Ensembl" id="ENSSGRP00000019401.1"/>
    </source>
</evidence>
<dbReference type="Proteomes" id="UP000472262">
    <property type="component" value="Unassembled WGS sequence"/>
</dbReference>
<proteinExistence type="predicted"/>
<evidence type="ECO:0008006" key="3">
    <source>
        <dbReference type="Google" id="ProtNLM"/>
    </source>
</evidence>